<dbReference type="AlphaFoldDB" id="A0A139ANV0"/>
<feature type="compositionally biased region" description="Low complexity" evidence="2">
    <location>
        <begin position="379"/>
        <end position="392"/>
    </location>
</feature>
<evidence type="ECO:0000313" key="4">
    <source>
        <dbReference type="Proteomes" id="UP000070544"/>
    </source>
</evidence>
<feature type="compositionally biased region" description="Basic and acidic residues" evidence="2">
    <location>
        <begin position="107"/>
        <end position="130"/>
    </location>
</feature>
<feature type="region of interest" description="Disordered" evidence="2">
    <location>
        <begin position="92"/>
        <end position="130"/>
    </location>
</feature>
<reference evidence="3 4" key="1">
    <citation type="journal article" date="2015" name="Genome Biol. Evol.">
        <title>Phylogenomic analyses indicate that early fungi evolved digesting cell walls of algal ancestors of land plants.</title>
        <authorList>
            <person name="Chang Y."/>
            <person name="Wang S."/>
            <person name="Sekimoto S."/>
            <person name="Aerts A.L."/>
            <person name="Choi C."/>
            <person name="Clum A."/>
            <person name="LaButti K.M."/>
            <person name="Lindquist E.A."/>
            <person name="Yee Ngan C."/>
            <person name="Ohm R.A."/>
            <person name="Salamov A.A."/>
            <person name="Grigoriev I.V."/>
            <person name="Spatafora J.W."/>
            <person name="Berbee M.L."/>
        </authorList>
    </citation>
    <scope>NUCLEOTIDE SEQUENCE [LARGE SCALE GENOMIC DNA]</scope>
    <source>
        <strain evidence="3 4">JEL478</strain>
    </source>
</reference>
<keyword evidence="1" id="KW-0175">Coiled coil</keyword>
<gene>
    <name evidence="3" type="ORF">M427DRAFT_29756</name>
</gene>
<name>A0A139ANV0_GONPJ</name>
<feature type="region of interest" description="Disordered" evidence="2">
    <location>
        <begin position="1"/>
        <end position="35"/>
    </location>
</feature>
<evidence type="ECO:0000313" key="3">
    <source>
        <dbReference type="EMBL" id="KXS18437.1"/>
    </source>
</evidence>
<feature type="compositionally biased region" description="Basic residues" evidence="2">
    <location>
        <begin position="1"/>
        <end position="18"/>
    </location>
</feature>
<sequence length="475" mass="52112">MAKKGGKKKGSKKKGKKSSKPEKPDGPTTPPLDPLAKENLLCLLIDFKSRCETISDQECLTADLEEETEELWTDFLNITISQNNRIRQLLESAEGPPTPDPGTPKKTMNEARTKAPKPGKGDQKRPKREDVPINLEERVKEVEALRARIHSLEDAIQEATRRSVELHEFRDSGALSRLESEATALLAHRISLAESHVAQIERLGLRHDASVRAIEAGATRSKGACGEAAARRCLEKMNDKETNVHANNQRLRRLFDRTNRENAWLVSVVDDLEAAIIAGAAREDLPPEELARPDQEEEFSPTIADDPILVSVLPMPRLQTSILSVVSSVSSRASSAISMHSSGKRSSVAIPTSRQSSAAQKPFYLPSLLPRLPVPTPTLAPNTTPRPRIQTPIPLPSDVPRALRAGTPVSSAMVRAVLVEEAKLGVKEAQRFGFSLCCEDDYARRALIPSARIGRSIVFLAADILDTFSASRKKD</sequence>
<organism evidence="3 4">
    <name type="scientific">Gonapodya prolifera (strain JEL478)</name>
    <name type="common">Monoblepharis prolifera</name>
    <dbReference type="NCBI Taxonomy" id="1344416"/>
    <lineage>
        <taxon>Eukaryota</taxon>
        <taxon>Fungi</taxon>
        <taxon>Fungi incertae sedis</taxon>
        <taxon>Chytridiomycota</taxon>
        <taxon>Chytridiomycota incertae sedis</taxon>
        <taxon>Monoblepharidomycetes</taxon>
        <taxon>Monoblepharidales</taxon>
        <taxon>Gonapodyaceae</taxon>
        <taxon>Gonapodya</taxon>
    </lineage>
</organism>
<dbReference type="EMBL" id="KQ965742">
    <property type="protein sequence ID" value="KXS18437.1"/>
    <property type="molecule type" value="Genomic_DNA"/>
</dbReference>
<proteinExistence type="predicted"/>
<dbReference type="Proteomes" id="UP000070544">
    <property type="component" value="Unassembled WGS sequence"/>
</dbReference>
<feature type="region of interest" description="Disordered" evidence="2">
    <location>
        <begin position="375"/>
        <end position="397"/>
    </location>
</feature>
<evidence type="ECO:0000256" key="1">
    <source>
        <dbReference type="SAM" id="Coils"/>
    </source>
</evidence>
<accession>A0A139ANV0</accession>
<protein>
    <submittedName>
        <fullName evidence="3">Uncharacterized protein</fullName>
    </submittedName>
</protein>
<evidence type="ECO:0000256" key="2">
    <source>
        <dbReference type="SAM" id="MobiDB-lite"/>
    </source>
</evidence>
<feature type="coiled-coil region" evidence="1">
    <location>
        <begin position="135"/>
        <end position="162"/>
    </location>
</feature>
<keyword evidence="4" id="KW-1185">Reference proteome</keyword>